<dbReference type="InterPro" id="IPR018669">
    <property type="entry name" value="Toxin_HigB"/>
</dbReference>
<reference evidence="1" key="2">
    <citation type="journal article" date="2019" name="Nat. Commun.">
        <title>Spatiotemporal dynamics of multidrug resistant bacteria on intensive care unit surfaces.</title>
        <authorList>
            <person name="D'Souza A.W."/>
            <person name="Potter R.F."/>
            <person name="Wallace M."/>
            <person name="Shupe A."/>
            <person name="Patel S."/>
            <person name="Sun X."/>
            <person name="Gul D."/>
            <person name="Kwon J.H."/>
            <person name="Andleeb S."/>
            <person name="Burnham C.D."/>
            <person name="Dantas G."/>
        </authorList>
    </citation>
    <scope>NUCLEOTIDE SEQUENCE</scope>
    <source>
        <strain evidence="1">AL_065</strain>
    </source>
</reference>
<dbReference type="Proteomes" id="UP000293391">
    <property type="component" value="Chromosome"/>
</dbReference>
<dbReference type="GO" id="GO:0110001">
    <property type="term" value="C:toxin-antitoxin complex"/>
    <property type="evidence" value="ECO:0007669"/>
    <property type="project" value="InterPro"/>
</dbReference>
<evidence type="ECO:0000313" key="2">
    <source>
        <dbReference type="Proteomes" id="UP000293391"/>
    </source>
</evidence>
<dbReference type="GO" id="GO:0003723">
    <property type="term" value="F:RNA binding"/>
    <property type="evidence" value="ECO:0007669"/>
    <property type="project" value="InterPro"/>
</dbReference>
<dbReference type="RefSeq" id="WP_016806847.1">
    <property type="nucleotide sequence ID" value="NZ_BBSQ01000004.1"/>
</dbReference>
<sequence>MRVITHARILEAIQKRPQAETALAGWHRMIKANHPKDFTEMKRLFPAVDKLRKFHVFDIGSHANSYSLLYHLRSG</sequence>
<dbReference type="EMBL" id="CP078045">
    <property type="protein sequence ID" value="QXR06221.1"/>
    <property type="molecule type" value="Genomic_DNA"/>
</dbReference>
<proteinExistence type="predicted"/>
<dbReference type="GO" id="GO:0004519">
    <property type="term" value="F:endonuclease activity"/>
    <property type="evidence" value="ECO:0007669"/>
    <property type="project" value="InterPro"/>
</dbReference>
<dbReference type="AlphaFoldDB" id="A0AAJ4TSC8"/>
<protein>
    <submittedName>
        <fullName evidence="1">Type II toxin-antitoxin system HigB family toxin</fullName>
    </submittedName>
</protein>
<name>A0AAJ4TSC8_ACILW</name>
<dbReference type="GeneID" id="89222998"/>
<accession>A0AAJ4TSC8</accession>
<organism evidence="1 2">
    <name type="scientific">Acinetobacter lwoffii</name>
    <dbReference type="NCBI Taxonomy" id="28090"/>
    <lineage>
        <taxon>Bacteria</taxon>
        <taxon>Pseudomonadati</taxon>
        <taxon>Pseudomonadota</taxon>
        <taxon>Gammaproteobacteria</taxon>
        <taxon>Moraxellales</taxon>
        <taxon>Moraxellaceae</taxon>
        <taxon>Acinetobacter</taxon>
    </lineage>
</organism>
<reference evidence="1" key="3">
    <citation type="submission" date="2021-06" db="EMBL/GenBank/DDBJ databases">
        <authorList>
            <person name="Diorio-Toth L."/>
        </authorList>
    </citation>
    <scope>NUCLEOTIDE SEQUENCE</scope>
    <source>
        <strain evidence="1">AL_065</strain>
    </source>
</reference>
<evidence type="ECO:0000313" key="1">
    <source>
        <dbReference type="EMBL" id="QXR06221.1"/>
    </source>
</evidence>
<dbReference type="Pfam" id="PF09907">
    <property type="entry name" value="HigB_toxin"/>
    <property type="match status" value="1"/>
</dbReference>
<gene>
    <name evidence="1" type="ORF">EVX74_008730</name>
</gene>
<reference evidence="1" key="1">
    <citation type="submission" date="2018-10" db="EMBL/GenBank/DDBJ databases">
        <authorList>
            <person name="D'Souza A.W."/>
            <person name="Potter R.F."/>
            <person name="Wallace M."/>
            <person name="Shupe A."/>
            <person name="Patel S."/>
            <person name="Sun S."/>
            <person name="Gul D."/>
            <person name="Kwon J.H."/>
            <person name="Andleeb S."/>
            <person name="Burnham C.-A.D."/>
            <person name="Dantas G."/>
        </authorList>
    </citation>
    <scope>NUCLEOTIDE SEQUENCE</scope>
    <source>
        <strain evidence="1">AL_065</strain>
    </source>
</reference>